<name>A0ABQ2FG09_9DEIO</name>
<reference evidence="2" key="1">
    <citation type="journal article" date="2019" name="Int. J. Syst. Evol. Microbiol.">
        <title>The Global Catalogue of Microorganisms (GCM) 10K type strain sequencing project: providing services to taxonomists for standard genome sequencing and annotation.</title>
        <authorList>
            <consortium name="The Broad Institute Genomics Platform"/>
            <consortium name="The Broad Institute Genome Sequencing Center for Infectious Disease"/>
            <person name="Wu L."/>
            <person name="Ma J."/>
        </authorList>
    </citation>
    <scope>NUCLEOTIDE SEQUENCE [LARGE SCALE GENOMIC DNA]</scope>
    <source>
        <strain evidence="2">JCM 19173</strain>
    </source>
</reference>
<comment type="caution">
    <text evidence="1">The sequence shown here is derived from an EMBL/GenBank/DDBJ whole genome shotgun (WGS) entry which is preliminary data.</text>
</comment>
<dbReference type="InterPro" id="IPR038713">
    <property type="entry name" value="Terminase_Gp1_N_sf"/>
</dbReference>
<dbReference type="Pfam" id="PF03592">
    <property type="entry name" value="Terminase_2"/>
    <property type="match status" value="1"/>
</dbReference>
<proteinExistence type="predicted"/>
<organism evidence="1 2">
    <name type="scientific">Deinococcus radiotolerans</name>
    <dbReference type="NCBI Taxonomy" id="1309407"/>
    <lineage>
        <taxon>Bacteria</taxon>
        <taxon>Thermotogati</taxon>
        <taxon>Deinococcota</taxon>
        <taxon>Deinococci</taxon>
        <taxon>Deinococcales</taxon>
        <taxon>Deinococcaceae</taxon>
        <taxon>Deinococcus</taxon>
    </lineage>
</organism>
<gene>
    <name evidence="1" type="ORF">GCM10010844_07460</name>
</gene>
<accession>A0ABQ2FG09</accession>
<evidence type="ECO:0000313" key="2">
    <source>
        <dbReference type="Proteomes" id="UP000604341"/>
    </source>
</evidence>
<dbReference type="Gene3D" id="1.10.10.1400">
    <property type="entry name" value="Terminase, small subunit, N-terminal DNA-binding domain, HTH motif"/>
    <property type="match status" value="1"/>
</dbReference>
<dbReference type="RefSeq" id="WP_189067589.1">
    <property type="nucleotide sequence ID" value="NZ_BMPE01000001.1"/>
</dbReference>
<dbReference type="InterPro" id="IPR005335">
    <property type="entry name" value="Terminase_ssu"/>
</dbReference>
<dbReference type="Proteomes" id="UP000604341">
    <property type="component" value="Unassembled WGS sequence"/>
</dbReference>
<keyword evidence="2" id="KW-1185">Reference proteome</keyword>
<protein>
    <recommendedName>
        <fullName evidence="3">Terminase small subunit</fullName>
    </recommendedName>
</protein>
<dbReference type="EMBL" id="BMPE01000001">
    <property type="protein sequence ID" value="GGK91450.1"/>
    <property type="molecule type" value="Genomic_DNA"/>
</dbReference>
<evidence type="ECO:0000313" key="1">
    <source>
        <dbReference type="EMBL" id="GGK91450.1"/>
    </source>
</evidence>
<sequence length="234" mass="25811">MTDAPKQPTAEELGAALSDKHREFADTYLTNGLNARAAGRACKYKNPSEGPRLITRPDISAYVRARLDEAQLSSAVILGRLRYFAHADMADFLRVAPSERTYWIRADQHDEVREAAKRRGTTADALHNYDLAGIVGGENVAQTEDGVLMVCVRRLDAEVTVDWREAERAQAVGRVKKIKIGKDGAVEFELHDPTRALELLGKNQKLWVEKHEHSGADGGPVQVQITRTIVGGNS</sequence>
<evidence type="ECO:0008006" key="3">
    <source>
        <dbReference type="Google" id="ProtNLM"/>
    </source>
</evidence>